<dbReference type="Gene3D" id="1.10.10.10">
    <property type="entry name" value="Winged helix-like DNA-binding domain superfamily/Winged helix DNA-binding domain"/>
    <property type="match status" value="1"/>
</dbReference>
<dbReference type="SUPFAM" id="SSF46785">
    <property type="entry name" value="Winged helix' DNA-binding domain"/>
    <property type="match status" value="1"/>
</dbReference>
<dbReference type="InterPro" id="IPR007832">
    <property type="entry name" value="RNA_pol_Rpc34"/>
</dbReference>
<comment type="caution">
    <text evidence="7">The sequence shown here is derived from an EMBL/GenBank/DDBJ whole genome shotgun (WGS) entry which is preliminary data.</text>
</comment>
<dbReference type="AlphaFoldDB" id="D4DKN3"/>
<dbReference type="GO" id="GO:0006383">
    <property type="term" value="P:transcription by RNA polymerase III"/>
    <property type="evidence" value="ECO:0007669"/>
    <property type="project" value="UniProtKB-UniRule"/>
</dbReference>
<dbReference type="GO" id="GO:0005737">
    <property type="term" value="C:cytoplasm"/>
    <property type="evidence" value="ECO:0007669"/>
    <property type="project" value="UniProtKB-ARBA"/>
</dbReference>
<dbReference type="Pfam" id="PF05158">
    <property type="entry name" value="RNA_pol_Rpc34"/>
    <property type="match status" value="1"/>
</dbReference>
<evidence type="ECO:0000313" key="7">
    <source>
        <dbReference type="EMBL" id="EFE37589.1"/>
    </source>
</evidence>
<dbReference type="InterPro" id="IPR036390">
    <property type="entry name" value="WH_DNA-bd_sf"/>
</dbReference>
<keyword evidence="8" id="KW-1185">Reference proteome</keyword>
<dbReference type="GeneID" id="9579603"/>
<gene>
    <name evidence="7" type="ORF">TRV_07755</name>
</gene>
<evidence type="ECO:0000256" key="1">
    <source>
        <dbReference type="ARBA" id="ARBA00004123"/>
    </source>
</evidence>
<comment type="subcellular location">
    <subcellularLocation>
        <location evidence="1 6">Nucleus</location>
    </subcellularLocation>
</comment>
<dbReference type="HOGENOM" id="CLU_033661_0_2_1"/>
<keyword evidence="3 6" id="KW-0240">DNA-directed RNA polymerase</keyword>
<evidence type="ECO:0000313" key="8">
    <source>
        <dbReference type="Proteomes" id="UP000008383"/>
    </source>
</evidence>
<keyword evidence="5 6" id="KW-0539">Nucleus</keyword>
<dbReference type="FunFam" id="1.10.10.10:FF:000116">
    <property type="entry name" value="DNA-directed RNA polymerase III subunit RPC6"/>
    <property type="match status" value="1"/>
</dbReference>
<comment type="similarity">
    <text evidence="2 6">Belongs to the eukaryotic RPC34/RPC39 RNA polymerase subunit family.</text>
</comment>
<dbReference type="PANTHER" id="PTHR12780">
    <property type="entry name" value="RNA POLYMERASE III DNA DIRECTED , 39KD SUBUNIT-RELATED"/>
    <property type="match status" value="1"/>
</dbReference>
<dbReference type="PIRSF" id="PIRSF028763">
    <property type="entry name" value="RNA_pol_Rpc34"/>
    <property type="match status" value="1"/>
</dbReference>
<name>D4DKN3_TRIVH</name>
<dbReference type="GO" id="GO:0005654">
    <property type="term" value="C:nucleoplasm"/>
    <property type="evidence" value="ECO:0007669"/>
    <property type="project" value="UniProtKB-ARBA"/>
</dbReference>
<reference evidence="8" key="1">
    <citation type="journal article" date="2011" name="Genome Biol.">
        <title>Comparative and functional genomics provide insights into the pathogenicity of dermatophytic fungi.</title>
        <authorList>
            <person name="Burmester A."/>
            <person name="Shelest E."/>
            <person name="Gloeckner G."/>
            <person name="Heddergott C."/>
            <person name="Schindler S."/>
            <person name="Staib P."/>
            <person name="Heidel A."/>
            <person name="Felder M."/>
            <person name="Petzold A."/>
            <person name="Szafranski K."/>
            <person name="Feuermann M."/>
            <person name="Pedruzzi I."/>
            <person name="Priebe S."/>
            <person name="Groth M."/>
            <person name="Winkler R."/>
            <person name="Li W."/>
            <person name="Kniemeyer O."/>
            <person name="Schroeckh V."/>
            <person name="Hertweck C."/>
            <person name="Hube B."/>
            <person name="White T.C."/>
            <person name="Platzer M."/>
            <person name="Guthke R."/>
            <person name="Heitman J."/>
            <person name="Woestemeyer J."/>
            <person name="Zipfel P.F."/>
            <person name="Monod M."/>
            <person name="Brakhage A.A."/>
        </authorList>
    </citation>
    <scope>NUCLEOTIDE SEQUENCE [LARGE SCALE GENOMIC DNA]</scope>
    <source>
        <strain evidence="8">HKI 0517</strain>
    </source>
</reference>
<evidence type="ECO:0000256" key="2">
    <source>
        <dbReference type="ARBA" id="ARBA00011038"/>
    </source>
</evidence>
<dbReference type="InterPro" id="IPR036388">
    <property type="entry name" value="WH-like_DNA-bd_sf"/>
</dbReference>
<dbReference type="OrthoDB" id="613763at2759"/>
<dbReference type="EMBL" id="ACYE01000475">
    <property type="protein sequence ID" value="EFE37589.1"/>
    <property type="molecule type" value="Genomic_DNA"/>
</dbReference>
<organism evidence="7 8">
    <name type="scientific">Trichophyton verrucosum (strain HKI 0517)</name>
    <dbReference type="NCBI Taxonomy" id="663202"/>
    <lineage>
        <taxon>Eukaryota</taxon>
        <taxon>Fungi</taxon>
        <taxon>Dikarya</taxon>
        <taxon>Ascomycota</taxon>
        <taxon>Pezizomycotina</taxon>
        <taxon>Eurotiomycetes</taxon>
        <taxon>Eurotiomycetidae</taxon>
        <taxon>Onygenales</taxon>
        <taxon>Arthrodermataceae</taxon>
        <taxon>Trichophyton</taxon>
    </lineage>
</organism>
<evidence type="ECO:0000256" key="5">
    <source>
        <dbReference type="ARBA" id="ARBA00023242"/>
    </source>
</evidence>
<dbReference type="RefSeq" id="XP_003018234.1">
    <property type="nucleotide sequence ID" value="XM_003018188.1"/>
</dbReference>
<comment type="function">
    <text evidence="6">DNA-dependent RNA polymerase catalyzes the transcription of DNA into RNA using the four ribonucleoside triphosphates as substrates. Specific peripheric component of RNA polymerase III which synthesizes small RNAs, such as 5S rRNA and tRNAs.</text>
</comment>
<evidence type="ECO:0000256" key="4">
    <source>
        <dbReference type="ARBA" id="ARBA00023163"/>
    </source>
</evidence>
<keyword evidence="4 6" id="KW-0804">Transcription</keyword>
<sequence length="365" mass="40185">MASNASPSRAKASSGDPQSLAMKLYDQCLSSFPADHLFYQQDLLGLGVIPNDDLALLLRCTQILVDQSLLRLLQAKDDRLAWKIIAQSDAEKLVAFCPFDINNLNGEERLVYNVIHSTGRNGIWTKIIKTRTNLHQTIMNRCLKSLEAKNYVKSVRNVKYPSRKIYMLSGLQPSEEITGGAWFTDGVLDADFIRGLSGWIEHWVSARSWNSPGAEDQPKGKKRKLQADDSETQYIPYLPSYQGHPTTADITKAINGSGLTPVTMDEGSISQLLQMLCYDGRLISLRDGAAYRSVKKPNEISLQRDLGLQGPDGGANEGSALGSNGMTEAPCGQCPVFSLCRPGGPVNAENCEYFDEWLKSSALSF</sequence>
<dbReference type="KEGG" id="tve:TRV_07755"/>
<accession>D4DKN3</accession>
<dbReference type="Proteomes" id="UP000008383">
    <property type="component" value="Unassembled WGS sequence"/>
</dbReference>
<proteinExistence type="inferred from homology"/>
<protein>
    <recommendedName>
        <fullName evidence="6">DNA-directed RNA polymerase III subunit RPC6</fullName>
        <shortName evidence="6">RNA polymerase III subunit C6</shortName>
    </recommendedName>
</protein>
<evidence type="ECO:0000256" key="3">
    <source>
        <dbReference type="ARBA" id="ARBA00022478"/>
    </source>
</evidence>
<dbReference type="InterPro" id="IPR016049">
    <property type="entry name" value="RNA_pol_Rpc34-like"/>
</dbReference>
<evidence type="ECO:0000256" key="6">
    <source>
        <dbReference type="PIRNR" id="PIRNR028763"/>
    </source>
</evidence>
<dbReference type="GO" id="GO:0005666">
    <property type="term" value="C:RNA polymerase III complex"/>
    <property type="evidence" value="ECO:0007669"/>
    <property type="project" value="UniProtKB-UniRule"/>
</dbReference>